<dbReference type="RefSeq" id="WP_108992000.1">
    <property type="nucleotide sequence ID" value="NZ_BDQX01000054.1"/>
</dbReference>
<dbReference type="AlphaFoldDB" id="A0A2R5EJX7"/>
<gene>
    <name evidence="1" type="ORF">PAT3040_01388</name>
</gene>
<dbReference type="Proteomes" id="UP000245202">
    <property type="component" value="Unassembled WGS sequence"/>
</dbReference>
<dbReference type="InterPro" id="IPR023399">
    <property type="entry name" value="Baseplate-like_2-layer_sand"/>
</dbReference>
<organism evidence="1 2">
    <name type="scientific">Paenibacillus agaridevorans</name>
    <dbReference type="NCBI Taxonomy" id="171404"/>
    <lineage>
        <taxon>Bacteria</taxon>
        <taxon>Bacillati</taxon>
        <taxon>Bacillota</taxon>
        <taxon>Bacilli</taxon>
        <taxon>Bacillales</taxon>
        <taxon>Paenibacillaceae</taxon>
        <taxon>Paenibacillus</taxon>
    </lineage>
</organism>
<protein>
    <recommendedName>
        <fullName evidence="3">Phage protein D</fullName>
    </recommendedName>
</protein>
<dbReference type="Pfam" id="PF05954">
    <property type="entry name" value="Phage_GPD"/>
    <property type="match status" value="1"/>
</dbReference>
<proteinExistence type="predicted"/>
<keyword evidence="2" id="KW-1185">Reference proteome</keyword>
<dbReference type="Gene3D" id="3.30.1920.10">
    <property type="entry name" value="Baseplate protein-like domains - 2 layer sandwich fold"/>
    <property type="match status" value="1"/>
</dbReference>
<dbReference type="Gene3D" id="3.55.50.10">
    <property type="entry name" value="Baseplate protein-like domains"/>
    <property type="match status" value="1"/>
</dbReference>
<accession>A0A2R5EJX7</accession>
<evidence type="ECO:0000313" key="2">
    <source>
        <dbReference type="Proteomes" id="UP000245202"/>
    </source>
</evidence>
<name>A0A2R5EJX7_9BACL</name>
<dbReference type="EMBL" id="BDQX01000054">
    <property type="protein sequence ID" value="GBG06847.1"/>
    <property type="molecule type" value="Genomic_DNA"/>
</dbReference>
<evidence type="ECO:0008006" key="3">
    <source>
        <dbReference type="Google" id="ProtNLM"/>
    </source>
</evidence>
<reference evidence="1 2" key="1">
    <citation type="submission" date="2017-08" db="EMBL/GenBank/DDBJ databases">
        <title>Substantial Increase in Enzyme Production by Combined Drug-Resistance Mutations in Paenibacillus agaridevorans.</title>
        <authorList>
            <person name="Tanaka Y."/>
            <person name="Funane K."/>
            <person name="Hosaka T."/>
            <person name="Shiwa Y."/>
            <person name="Fujita N."/>
            <person name="Miyazaki T."/>
            <person name="Yoshikawa H."/>
            <person name="Murakami K."/>
            <person name="Kasahara K."/>
            <person name="Inaoka T."/>
            <person name="Hiraga Y."/>
            <person name="Ochi K."/>
        </authorList>
    </citation>
    <scope>NUCLEOTIDE SEQUENCE [LARGE SCALE GENOMIC DNA]</scope>
    <source>
        <strain evidence="1 2">T-3040</strain>
    </source>
</reference>
<comment type="caution">
    <text evidence="1">The sequence shown here is derived from an EMBL/GenBank/DDBJ whole genome shotgun (WGS) entry which is preliminary data.</text>
</comment>
<dbReference type="Gene3D" id="2.30.300.10">
    <property type="entry name" value="Baseplate protein-like domain - beta roll fold"/>
    <property type="match status" value="1"/>
</dbReference>
<dbReference type="SUPFAM" id="SSF69279">
    <property type="entry name" value="Phage tail proteins"/>
    <property type="match status" value="1"/>
</dbReference>
<evidence type="ECO:0000313" key="1">
    <source>
        <dbReference type="EMBL" id="GBG06847.1"/>
    </source>
</evidence>
<sequence>MPTHKMSDLESKYGNFRSPEADLLIEGQAARLDNMAIGWVEVDLSTDAKADIVRFSITNAYEWSTSHLQWVNTKIAPGKTLIVRLGYADKKGQVFDGIITGFTVDYPASGSPIVTVTAMDRSFLMMKSSKTKVWKEMKDSDVVRTIASEYGLTADVDALTVKKTTIEQIGISDYHFVQSLAQDNDYLFHVTGSKLHFRKRKTSGTPLIELKYGLSLREFTFTADVSGQTSEVKVRGFDTKTKQSVEGKSTPITVISGTKSGPSLAKTLSSQKAETVYTGVTTLDEARHLATALLNRLSRDLIRGQGSCIGFPELIPGELIAISGIGSALNRNLMLTRVVHRLDSLDGYAIQFEAEGNAL</sequence>